<dbReference type="SUPFAM" id="SSF81383">
    <property type="entry name" value="F-box domain"/>
    <property type="match status" value="1"/>
</dbReference>
<feature type="domain" description="F-box" evidence="1">
    <location>
        <begin position="46"/>
        <end position="79"/>
    </location>
</feature>
<sequence length="436" mass="50688">MKAARRDDVDDDDHRLRKRMTRSIIEPAGTETHGDGKQIDYIPVWLLSELLCRLSVKDVFRFNCVSKQWNLCISDPSFRNLFLSRRASGLRCPLVFFHSKVQLVDEEDPKPYLTRPERLETENIPQIRKLTLPSLRERSVDGTFSIRAADKGFLLLEREERFFAKYNVEFYICNAVTKQWFTLPSHRFFTTEFNVGFVTQIESGVLTGYKVVVVRCGCLVELDVQMFSSETGRWENFKVPCEEGSFGFPHCQRPVVVNNTVCWMVRVGERGGILAYDPYASPDNPNRFRLIDCPIDMDDMGFRISSETDVHQGRLKYFALSFDINLRSYALKIWELTDTYQWRLQHALRTGDVDDSCHAVLLQSRMLFISFHPYDPDVLFLFCVMRKRLVSYNMKTRRMESLSDWSCEFNTGGATGFFQMLPIWPISVPSSLMFGC</sequence>
<dbReference type="PANTHER" id="PTHR35546:SF130">
    <property type="entry name" value="EXPRESSED PROTEIN"/>
    <property type="match status" value="1"/>
</dbReference>
<dbReference type="InterPro" id="IPR056592">
    <property type="entry name" value="Beta-prop_At3g26010-like"/>
</dbReference>
<dbReference type="Proteomes" id="UP001161247">
    <property type="component" value="Chromosome 1"/>
</dbReference>
<dbReference type="PANTHER" id="PTHR35546">
    <property type="entry name" value="F-BOX PROTEIN INTERACTION DOMAIN PROTEIN-RELATED"/>
    <property type="match status" value="1"/>
</dbReference>
<dbReference type="EMBL" id="OX459118">
    <property type="protein sequence ID" value="CAI9087850.1"/>
    <property type="molecule type" value="Genomic_DNA"/>
</dbReference>
<evidence type="ECO:0000259" key="2">
    <source>
        <dbReference type="Pfam" id="PF24750"/>
    </source>
</evidence>
<proteinExistence type="predicted"/>
<evidence type="ECO:0000259" key="1">
    <source>
        <dbReference type="Pfam" id="PF00646"/>
    </source>
</evidence>
<feature type="domain" description="F-box protein At3g26010-like beta-propeller" evidence="2">
    <location>
        <begin position="145"/>
        <end position="406"/>
    </location>
</feature>
<dbReference type="Pfam" id="PF00646">
    <property type="entry name" value="F-box"/>
    <property type="match status" value="1"/>
</dbReference>
<dbReference type="InterPro" id="IPR055290">
    <property type="entry name" value="At3g26010-like"/>
</dbReference>
<evidence type="ECO:0000313" key="4">
    <source>
        <dbReference type="Proteomes" id="UP001161247"/>
    </source>
</evidence>
<gene>
    <name evidence="3" type="ORF">OLC1_LOCUS571</name>
</gene>
<accession>A0AAV1BWZ5</accession>
<reference evidence="3" key="1">
    <citation type="submission" date="2023-03" db="EMBL/GenBank/DDBJ databases">
        <authorList>
            <person name="Julca I."/>
        </authorList>
    </citation>
    <scope>NUCLEOTIDE SEQUENCE</scope>
</reference>
<dbReference type="AlphaFoldDB" id="A0AAV1BWZ5"/>
<organism evidence="3 4">
    <name type="scientific">Oldenlandia corymbosa var. corymbosa</name>
    <dbReference type="NCBI Taxonomy" id="529605"/>
    <lineage>
        <taxon>Eukaryota</taxon>
        <taxon>Viridiplantae</taxon>
        <taxon>Streptophyta</taxon>
        <taxon>Embryophyta</taxon>
        <taxon>Tracheophyta</taxon>
        <taxon>Spermatophyta</taxon>
        <taxon>Magnoliopsida</taxon>
        <taxon>eudicotyledons</taxon>
        <taxon>Gunneridae</taxon>
        <taxon>Pentapetalae</taxon>
        <taxon>asterids</taxon>
        <taxon>lamiids</taxon>
        <taxon>Gentianales</taxon>
        <taxon>Rubiaceae</taxon>
        <taxon>Rubioideae</taxon>
        <taxon>Spermacoceae</taxon>
        <taxon>Hedyotis-Oldenlandia complex</taxon>
        <taxon>Oldenlandia</taxon>
    </lineage>
</organism>
<keyword evidence="4" id="KW-1185">Reference proteome</keyword>
<dbReference type="InterPro" id="IPR001810">
    <property type="entry name" value="F-box_dom"/>
</dbReference>
<protein>
    <submittedName>
        <fullName evidence="3">OLC1v1022035C1</fullName>
    </submittedName>
</protein>
<dbReference type="InterPro" id="IPR036047">
    <property type="entry name" value="F-box-like_dom_sf"/>
</dbReference>
<dbReference type="Pfam" id="PF24750">
    <property type="entry name" value="b-prop_At3g26010-like"/>
    <property type="match status" value="1"/>
</dbReference>
<name>A0AAV1BWZ5_OLDCO</name>
<evidence type="ECO:0000313" key="3">
    <source>
        <dbReference type="EMBL" id="CAI9087850.1"/>
    </source>
</evidence>